<proteinExistence type="predicted"/>
<keyword evidence="2" id="KW-1188">Viral release from host cell</keyword>
<organism evidence="4 5">
    <name type="scientific">Paracoccus litorisediminis</name>
    <dbReference type="NCBI Taxonomy" id="2006130"/>
    <lineage>
        <taxon>Bacteria</taxon>
        <taxon>Pseudomonadati</taxon>
        <taxon>Pseudomonadota</taxon>
        <taxon>Alphaproteobacteria</taxon>
        <taxon>Rhodobacterales</taxon>
        <taxon>Paracoccaceae</taxon>
        <taxon>Paracoccus</taxon>
    </lineage>
</organism>
<keyword evidence="5" id="KW-1185">Reference proteome</keyword>
<comment type="subcellular location">
    <subcellularLocation>
        <location evidence="1">Virion</location>
    </subcellularLocation>
</comment>
<dbReference type="RefSeq" id="WP_155040908.1">
    <property type="nucleotide sequence ID" value="NZ_JBHGCD010000012.1"/>
</dbReference>
<evidence type="ECO:0000256" key="1">
    <source>
        <dbReference type="ARBA" id="ARBA00004328"/>
    </source>
</evidence>
<protein>
    <submittedName>
        <fullName evidence="4">Uncharacterized protein</fullName>
    </submittedName>
</protein>
<sequence length="59" mass="6855">MAAIVNPTLRKTLDHRRKAMSDEYSYWESHFRELRDAILPTRGRFDAGERRASSSSTRG</sequence>
<name>A0A844HTX1_9RHOB</name>
<accession>A0A844HTX1</accession>
<dbReference type="Pfam" id="PF12236">
    <property type="entry name" value="Head-tail_con"/>
    <property type="match status" value="1"/>
</dbReference>
<dbReference type="EMBL" id="WMIG01000011">
    <property type="protein sequence ID" value="MTH60972.1"/>
    <property type="molecule type" value="Genomic_DNA"/>
</dbReference>
<evidence type="ECO:0000256" key="2">
    <source>
        <dbReference type="ARBA" id="ARBA00022612"/>
    </source>
</evidence>
<evidence type="ECO:0000256" key="3">
    <source>
        <dbReference type="ARBA" id="ARBA00023219"/>
    </source>
</evidence>
<gene>
    <name evidence="4" type="ORF">GL300_17305</name>
</gene>
<evidence type="ECO:0000313" key="5">
    <source>
        <dbReference type="Proteomes" id="UP000449846"/>
    </source>
</evidence>
<dbReference type="InterPro" id="IPR020991">
    <property type="entry name" value="Connector_podovirus"/>
</dbReference>
<reference evidence="4 5" key="1">
    <citation type="submission" date="2019-11" db="EMBL/GenBank/DDBJ databases">
        <authorList>
            <person name="Dong K."/>
        </authorList>
    </citation>
    <scope>NUCLEOTIDE SEQUENCE [LARGE SCALE GENOMIC DNA]</scope>
    <source>
        <strain evidence="4 5">NBRC 112902</strain>
    </source>
</reference>
<keyword evidence="3" id="KW-0231">Viral genome packaging</keyword>
<evidence type="ECO:0000313" key="4">
    <source>
        <dbReference type="EMBL" id="MTH60972.1"/>
    </source>
</evidence>
<dbReference type="Proteomes" id="UP000449846">
    <property type="component" value="Unassembled WGS sequence"/>
</dbReference>
<comment type="caution">
    <text evidence="4">The sequence shown here is derived from an EMBL/GenBank/DDBJ whole genome shotgun (WGS) entry which is preliminary data.</text>
</comment>
<dbReference type="AlphaFoldDB" id="A0A844HTX1"/>